<keyword evidence="1" id="KW-0732">Signal</keyword>
<evidence type="ECO:0008006" key="4">
    <source>
        <dbReference type="Google" id="ProtNLM"/>
    </source>
</evidence>
<evidence type="ECO:0000313" key="3">
    <source>
        <dbReference type="Proteomes" id="UP000032430"/>
    </source>
</evidence>
<dbReference type="KEGG" id="lfa:LFA_0871"/>
<evidence type="ECO:0000313" key="2">
    <source>
        <dbReference type="EMBL" id="CEG56317.1"/>
    </source>
</evidence>
<dbReference type="Proteomes" id="UP000032430">
    <property type="component" value="Chromosome I"/>
</dbReference>
<accession>A0A098G1H2</accession>
<feature type="chain" id="PRO_5001935290" description="Neurogenic locus notch like protein" evidence="1">
    <location>
        <begin position="24"/>
        <end position="109"/>
    </location>
</feature>
<dbReference type="AlphaFoldDB" id="A0A098G1H2"/>
<protein>
    <recommendedName>
        <fullName evidence="4">Neurogenic locus notch like protein</fullName>
    </recommendedName>
</protein>
<dbReference type="STRING" id="1212491.LFA_0871"/>
<name>A0A098G1H2_9GAMM</name>
<dbReference type="RefSeq" id="WP_045097403.1">
    <property type="nucleotide sequence ID" value="NZ_LN614827.1"/>
</dbReference>
<dbReference type="EMBL" id="LN614827">
    <property type="protein sequence ID" value="CEG56317.1"/>
    <property type="molecule type" value="Genomic_DNA"/>
</dbReference>
<sequence>MRSFKPLFLASVLNLITSPLLFAETCCNKMGGVNYCDSSAGRLVCNNGFYSACYCTPHAVMDLQLLKGCCLWHGGVLPTYDTSGLVVCNDGSISEECTLGTPEEKVAAW</sequence>
<gene>
    <name evidence="2" type="ORF">LFA_0871</name>
</gene>
<keyword evidence="3" id="KW-1185">Reference proteome</keyword>
<dbReference type="OrthoDB" id="5645084at2"/>
<dbReference type="HOGENOM" id="CLU_2193646_0_0_6"/>
<reference evidence="3" key="1">
    <citation type="submission" date="2014-09" db="EMBL/GenBank/DDBJ databases">
        <authorList>
            <person name="Gomez-Valero L."/>
        </authorList>
    </citation>
    <scope>NUCLEOTIDE SEQUENCE [LARGE SCALE GENOMIC DNA]</scope>
    <source>
        <strain evidence="3">ATCC700992</strain>
    </source>
</reference>
<proteinExistence type="predicted"/>
<evidence type="ECO:0000256" key="1">
    <source>
        <dbReference type="SAM" id="SignalP"/>
    </source>
</evidence>
<organism evidence="2 3">
    <name type="scientific">Legionella fallonii LLAP-10</name>
    <dbReference type="NCBI Taxonomy" id="1212491"/>
    <lineage>
        <taxon>Bacteria</taxon>
        <taxon>Pseudomonadati</taxon>
        <taxon>Pseudomonadota</taxon>
        <taxon>Gammaproteobacteria</taxon>
        <taxon>Legionellales</taxon>
        <taxon>Legionellaceae</taxon>
        <taxon>Legionella</taxon>
    </lineage>
</organism>
<feature type="signal peptide" evidence="1">
    <location>
        <begin position="1"/>
        <end position="23"/>
    </location>
</feature>